<proteinExistence type="predicted"/>
<evidence type="ECO:0000256" key="1">
    <source>
        <dbReference type="SAM" id="MobiDB-lite"/>
    </source>
</evidence>
<keyword evidence="3" id="KW-1185">Reference proteome</keyword>
<feature type="compositionally biased region" description="Low complexity" evidence="1">
    <location>
        <begin position="132"/>
        <end position="145"/>
    </location>
</feature>
<protein>
    <recommendedName>
        <fullName evidence="4">C3H1-type domain-containing protein</fullName>
    </recommendedName>
</protein>
<accession>A0A4P9XJ85</accession>
<dbReference type="EMBL" id="KZ993033">
    <property type="protein sequence ID" value="RKP05786.1"/>
    <property type="molecule type" value="Genomic_DNA"/>
</dbReference>
<name>A0A4P9XJ85_9FUNG</name>
<sequence length="469" mass="52812">MDADEDNACPLCAKETHHDLGECPQKDNVGVVRMGLQKLVRRWQEGDNAHYIALLMGRLRMRLQYLEGEAEVDEQKKGAAIDLGLVDAHKTLAGIKQPAPQSAQPTADLLNKVDAQMLERFQQLLRDHLSRSSDMPVPSSSSLLSTGRQEGRSEAAPRHLRILDHLPDGLQFLDDENDHEVLELGQFGLRVHRPEKQRLQRVTQMQWVYANEQIREKLVASGVATAQEYSEYTKHIILLSFRYRWKDLVLYDDVFRKRQAEKGFAWTDPQVNLQMVYLGPWAVQQQYMGHFFAPGESESGDSRGTRNKTGSVCYAYSNGSCTTGSCQHRHVCALCFQKHPVSACSKLSAKGQQRQEECVCTIDTPATTFYRLDFFVNSKKSQVLECDTSGYGWALTIAASGWLTVCAPLDHHSDACRLSTGAITGLIALERFIHLSSHYNASASNRAGFTLFHKSVATIKPPRYLSRRR</sequence>
<feature type="region of interest" description="Disordered" evidence="1">
    <location>
        <begin position="129"/>
        <end position="155"/>
    </location>
</feature>
<dbReference type="AlphaFoldDB" id="A0A4P9XJ85"/>
<evidence type="ECO:0000313" key="2">
    <source>
        <dbReference type="EMBL" id="RKP05786.1"/>
    </source>
</evidence>
<reference evidence="3" key="1">
    <citation type="journal article" date="2018" name="Nat. Microbiol.">
        <title>Leveraging single-cell genomics to expand the fungal tree of life.</title>
        <authorList>
            <person name="Ahrendt S.R."/>
            <person name="Quandt C.A."/>
            <person name="Ciobanu D."/>
            <person name="Clum A."/>
            <person name="Salamov A."/>
            <person name="Andreopoulos B."/>
            <person name="Cheng J.F."/>
            <person name="Woyke T."/>
            <person name="Pelin A."/>
            <person name="Henrissat B."/>
            <person name="Reynolds N.K."/>
            <person name="Benny G.L."/>
            <person name="Smith M.E."/>
            <person name="James T.Y."/>
            <person name="Grigoriev I.V."/>
        </authorList>
    </citation>
    <scope>NUCLEOTIDE SEQUENCE [LARGE SCALE GENOMIC DNA]</scope>
    <source>
        <strain evidence="3">RSA 1356</strain>
    </source>
</reference>
<dbReference type="Proteomes" id="UP000271241">
    <property type="component" value="Unassembled WGS sequence"/>
</dbReference>
<evidence type="ECO:0000313" key="3">
    <source>
        <dbReference type="Proteomes" id="UP000271241"/>
    </source>
</evidence>
<organism evidence="2 3">
    <name type="scientific">Thamnocephalis sphaerospora</name>
    <dbReference type="NCBI Taxonomy" id="78915"/>
    <lineage>
        <taxon>Eukaryota</taxon>
        <taxon>Fungi</taxon>
        <taxon>Fungi incertae sedis</taxon>
        <taxon>Zoopagomycota</taxon>
        <taxon>Zoopagomycotina</taxon>
        <taxon>Zoopagomycetes</taxon>
        <taxon>Zoopagales</taxon>
        <taxon>Sigmoideomycetaceae</taxon>
        <taxon>Thamnocephalis</taxon>
    </lineage>
</organism>
<evidence type="ECO:0008006" key="4">
    <source>
        <dbReference type="Google" id="ProtNLM"/>
    </source>
</evidence>
<gene>
    <name evidence="2" type="ORF">THASP1DRAFT_25778</name>
</gene>